<dbReference type="EnsemblPlants" id="AVESA.00010b.r2.6CG1123560.1">
    <property type="protein sequence ID" value="AVESA.00010b.r2.6CG1123560.1.CDS.1"/>
    <property type="gene ID" value="AVESA.00010b.r2.6CG1123560"/>
</dbReference>
<organism evidence="1 2">
    <name type="scientific">Avena sativa</name>
    <name type="common">Oat</name>
    <dbReference type="NCBI Taxonomy" id="4498"/>
    <lineage>
        <taxon>Eukaryota</taxon>
        <taxon>Viridiplantae</taxon>
        <taxon>Streptophyta</taxon>
        <taxon>Embryophyta</taxon>
        <taxon>Tracheophyta</taxon>
        <taxon>Spermatophyta</taxon>
        <taxon>Magnoliopsida</taxon>
        <taxon>Liliopsida</taxon>
        <taxon>Poales</taxon>
        <taxon>Poaceae</taxon>
        <taxon>BOP clade</taxon>
        <taxon>Pooideae</taxon>
        <taxon>Poodae</taxon>
        <taxon>Poeae</taxon>
        <taxon>Poeae Chloroplast Group 1 (Aveneae type)</taxon>
        <taxon>Aveninae</taxon>
        <taxon>Avena</taxon>
    </lineage>
</organism>
<protein>
    <submittedName>
        <fullName evidence="1">Uncharacterized protein</fullName>
    </submittedName>
</protein>
<reference evidence="1" key="1">
    <citation type="submission" date="2021-05" db="EMBL/GenBank/DDBJ databases">
        <authorList>
            <person name="Scholz U."/>
            <person name="Mascher M."/>
            <person name="Fiebig A."/>
        </authorList>
    </citation>
    <scope>NUCLEOTIDE SEQUENCE [LARGE SCALE GENOMIC DNA]</scope>
</reference>
<evidence type="ECO:0000313" key="1">
    <source>
        <dbReference type="EnsemblPlants" id="AVESA.00010b.r2.6CG1123560.1.CDS.1"/>
    </source>
</evidence>
<proteinExistence type="predicted"/>
<reference evidence="1" key="2">
    <citation type="submission" date="2025-09" db="UniProtKB">
        <authorList>
            <consortium name="EnsemblPlants"/>
        </authorList>
    </citation>
    <scope>IDENTIFICATION</scope>
</reference>
<keyword evidence="2" id="KW-1185">Reference proteome</keyword>
<sequence>MWDDALKENGQCWKRFCAPLLSAQEGSMMLITTRCPKVAEGVRTMESVILEGLNDDVFWKFFKLCVFGSESSDNDPELETIGRNILPKLKGSPLAAKTLGRMLKMDRQASHWNCILESELWKLPQEATDILPALRLSYMYLPFYLKRCFSFCAVYPKDFIFQKVDLSEIWVAEGFVESEDIGFQYFQDLVARSFFQESRGGYVIHDLLHDMAQKVSEHDCFILRNKNDCDKVPQNVRHIYTPPNSKISISDLLRLCKHTKLRTLFCNKMLLGHQTRSLMDQWCTKLRCIRVISCTSANELPQSIGNLKHLRYLKISTASCLRIPSAFCRLYNLQILDVKTCKIESLPNDFSNLRSLQRFVSQAFSYCPVSISCIDSAAEQAQGVKLMKNLNQFRGHLEISNVGMLSKDHAAAADLKNKKFLDRLSLAWSPPFSPKPQESPMMQNNAIEVLQVLQPPASLKSLLLLNYPGVSLPSWFQPHNINLNERPAVLDNSNDSIGTFLSLTDLTFSRCQNLSSLEHFLHPDYVPAIKKITLHNCKNLVSVPTERLGDLSFLEELNLDGCPNISSQTLVSPSLKRLYLGDCGNILVNIECCSVTKFTVSTDYVMSIQPEIWSLPALEELNFRECKHLASIGVSTNLLLSEGNGSKRAYSKLRFLNIENCPKLSVVGGLLTQEYLPTIERIRVSWCKELLSLSGVWFGGLSSLKHLLVSLCPLLNWQSGLVLPSSLRTLVLVDCGDFSACVPGCLENLTSLVLLKMEGCVGMTSIPGTIWQNNLVLHEELVIQNCPNLVSIGGAEAVAK</sequence>
<accession>A0ACD5Z8J3</accession>
<evidence type="ECO:0000313" key="2">
    <source>
        <dbReference type="Proteomes" id="UP001732700"/>
    </source>
</evidence>
<name>A0ACD5Z8J3_AVESA</name>
<dbReference type="Proteomes" id="UP001732700">
    <property type="component" value="Chromosome 6C"/>
</dbReference>